<dbReference type="AlphaFoldDB" id="A0A4C1TFZ7"/>
<proteinExistence type="predicted"/>
<evidence type="ECO:0000313" key="2">
    <source>
        <dbReference type="EMBL" id="GBP12337.1"/>
    </source>
</evidence>
<organism evidence="2 3">
    <name type="scientific">Eumeta variegata</name>
    <name type="common">Bagworm moth</name>
    <name type="synonym">Eumeta japonica</name>
    <dbReference type="NCBI Taxonomy" id="151549"/>
    <lineage>
        <taxon>Eukaryota</taxon>
        <taxon>Metazoa</taxon>
        <taxon>Ecdysozoa</taxon>
        <taxon>Arthropoda</taxon>
        <taxon>Hexapoda</taxon>
        <taxon>Insecta</taxon>
        <taxon>Pterygota</taxon>
        <taxon>Neoptera</taxon>
        <taxon>Endopterygota</taxon>
        <taxon>Lepidoptera</taxon>
        <taxon>Glossata</taxon>
        <taxon>Ditrysia</taxon>
        <taxon>Tineoidea</taxon>
        <taxon>Psychidae</taxon>
        <taxon>Oiketicinae</taxon>
        <taxon>Eumeta</taxon>
    </lineage>
</organism>
<dbReference type="EMBL" id="BGZK01005063">
    <property type="protein sequence ID" value="GBP12337.1"/>
    <property type="molecule type" value="Genomic_DNA"/>
</dbReference>
<reference evidence="2 3" key="1">
    <citation type="journal article" date="2019" name="Commun. Biol.">
        <title>The bagworm genome reveals a unique fibroin gene that provides high tensile strength.</title>
        <authorList>
            <person name="Kono N."/>
            <person name="Nakamura H."/>
            <person name="Ohtoshi R."/>
            <person name="Tomita M."/>
            <person name="Numata K."/>
            <person name="Arakawa K."/>
        </authorList>
    </citation>
    <scope>NUCLEOTIDE SEQUENCE [LARGE SCALE GENOMIC DNA]</scope>
</reference>
<sequence>MASNEFVNKIQTPNTYQEAIESEQNRDWVEAMKSEIKSHIVNQTWELVELPKGQRTLPAKWVYKIKTNADGSVNKYKARQAVGALMYLMLGTRPDLAFVVGYLSRFLEKPTRENVQCVKRVFRYLAGTLDVGICYNKKGPKLLECFSDADFAGCISTGRSTSGVIVTYAGGPISWISQRQAIVSTSTTEAEIVAANEAAKELVWLIRLYKEVINLKQIPCIQIDNTAAIRLAQNPEFHNRTKHIAVKHFFIES</sequence>
<dbReference type="STRING" id="151549.A0A4C1TFZ7"/>
<dbReference type="Proteomes" id="UP000299102">
    <property type="component" value="Unassembled WGS sequence"/>
</dbReference>
<accession>A0A4C1TFZ7</accession>
<dbReference type="SUPFAM" id="SSF56672">
    <property type="entry name" value="DNA/RNA polymerases"/>
    <property type="match status" value="1"/>
</dbReference>
<feature type="domain" description="Reverse transcriptase Ty1/copia-type" evidence="1">
    <location>
        <begin position="42"/>
        <end position="82"/>
    </location>
</feature>
<dbReference type="OrthoDB" id="1645289at2759"/>
<dbReference type="Pfam" id="PF07727">
    <property type="entry name" value="RVT_2"/>
    <property type="match status" value="1"/>
</dbReference>
<dbReference type="PANTHER" id="PTHR11439">
    <property type="entry name" value="GAG-POL-RELATED RETROTRANSPOSON"/>
    <property type="match status" value="1"/>
</dbReference>
<comment type="caution">
    <text evidence="2">The sequence shown here is derived from an EMBL/GenBank/DDBJ whole genome shotgun (WGS) entry which is preliminary data.</text>
</comment>
<dbReference type="PANTHER" id="PTHR11439:SF491">
    <property type="entry name" value="INTEGRASE CATALYTIC DOMAIN-CONTAINING PROTEIN"/>
    <property type="match status" value="1"/>
</dbReference>
<dbReference type="InterPro" id="IPR013103">
    <property type="entry name" value="RVT_2"/>
</dbReference>
<protein>
    <submittedName>
        <fullName evidence="2">Retrovirus-related Pol polyprotein from transposon TNT 1-94</fullName>
    </submittedName>
</protein>
<evidence type="ECO:0000259" key="1">
    <source>
        <dbReference type="Pfam" id="PF07727"/>
    </source>
</evidence>
<dbReference type="CDD" id="cd09272">
    <property type="entry name" value="RNase_HI_RT_Ty1"/>
    <property type="match status" value="1"/>
</dbReference>
<gene>
    <name evidence="2" type="ORF">EVAR_73563_1</name>
</gene>
<keyword evidence="3" id="KW-1185">Reference proteome</keyword>
<name>A0A4C1TFZ7_EUMVA</name>
<dbReference type="GO" id="GO:0071897">
    <property type="term" value="P:DNA biosynthetic process"/>
    <property type="evidence" value="ECO:0007669"/>
    <property type="project" value="UniProtKB-ARBA"/>
</dbReference>
<dbReference type="InterPro" id="IPR043502">
    <property type="entry name" value="DNA/RNA_pol_sf"/>
</dbReference>
<evidence type="ECO:0000313" key="3">
    <source>
        <dbReference type="Proteomes" id="UP000299102"/>
    </source>
</evidence>